<comment type="caution">
    <text evidence="1">The sequence shown here is derived from an EMBL/GenBank/DDBJ whole genome shotgun (WGS) entry which is preliminary data.</text>
</comment>
<reference evidence="1 2" key="1">
    <citation type="submission" date="2024-11" db="EMBL/GenBank/DDBJ databases">
        <title>A near-complete genome assembly of Cinchona calisaya.</title>
        <authorList>
            <person name="Lian D.C."/>
            <person name="Zhao X.W."/>
            <person name="Wei L."/>
        </authorList>
    </citation>
    <scope>NUCLEOTIDE SEQUENCE [LARGE SCALE GENOMIC DNA]</scope>
    <source>
        <tissue evidence="1">Nenye</tissue>
    </source>
</reference>
<dbReference type="Proteomes" id="UP001630127">
    <property type="component" value="Unassembled WGS sequence"/>
</dbReference>
<evidence type="ECO:0000313" key="1">
    <source>
        <dbReference type="EMBL" id="KAL3536912.1"/>
    </source>
</evidence>
<protein>
    <submittedName>
        <fullName evidence="1">Uncharacterized protein</fullName>
    </submittedName>
</protein>
<accession>A0ABD3B070</accession>
<dbReference type="AlphaFoldDB" id="A0ABD3B070"/>
<keyword evidence="2" id="KW-1185">Reference proteome</keyword>
<sequence>MILDEEDKQMQCERDDGGNKHLQLGSGAGIEVQVCSGLTKGTNLIDGTREKEETIKKNGNTWKRFKKETEKRKALAVINDNTCLTEYFCKRKFMLGDEDGKIRRQLRIDLQERQVGK</sequence>
<gene>
    <name evidence="1" type="ORF">ACH5RR_000278</name>
</gene>
<proteinExistence type="predicted"/>
<evidence type="ECO:0000313" key="2">
    <source>
        <dbReference type="Proteomes" id="UP001630127"/>
    </source>
</evidence>
<dbReference type="EMBL" id="JBJUIK010000001">
    <property type="protein sequence ID" value="KAL3536912.1"/>
    <property type="molecule type" value="Genomic_DNA"/>
</dbReference>
<name>A0ABD3B070_9GENT</name>
<organism evidence="1 2">
    <name type="scientific">Cinchona calisaya</name>
    <dbReference type="NCBI Taxonomy" id="153742"/>
    <lineage>
        <taxon>Eukaryota</taxon>
        <taxon>Viridiplantae</taxon>
        <taxon>Streptophyta</taxon>
        <taxon>Embryophyta</taxon>
        <taxon>Tracheophyta</taxon>
        <taxon>Spermatophyta</taxon>
        <taxon>Magnoliopsida</taxon>
        <taxon>eudicotyledons</taxon>
        <taxon>Gunneridae</taxon>
        <taxon>Pentapetalae</taxon>
        <taxon>asterids</taxon>
        <taxon>lamiids</taxon>
        <taxon>Gentianales</taxon>
        <taxon>Rubiaceae</taxon>
        <taxon>Cinchonoideae</taxon>
        <taxon>Cinchoneae</taxon>
        <taxon>Cinchona</taxon>
    </lineage>
</organism>